<evidence type="ECO:0000256" key="1">
    <source>
        <dbReference type="SAM" id="SignalP"/>
    </source>
</evidence>
<comment type="caution">
    <text evidence="2">The sequence shown here is derived from an EMBL/GenBank/DDBJ whole genome shotgun (WGS) entry which is preliminary data.</text>
</comment>
<dbReference type="PROSITE" id="PS51257">
    <property type="entry name" value="PROKAR_LIPOPROTEIN"/>
    <property type="match status" value="1"/>
</dbReference>
<dbReference type="SUPFAM" id="SSF48452">
    <property type="entry name" value="TPR-like"/>
    <property type="match status" value="1"/>
</dbReference>
<dbReference type="AlphaFoldDB" id="A0AAE3XNV7"/>
<keyword evidence="3" id="KW-1185">Reference proteome</keyword>
<gene>
    <name evidence="2" type="ORF">HNQ88_003443</name>
</gene>
<feature type="chain" id="PRO_5042005376" description="SusD/RagB family nutrient-binding outer membrane lipoprotein" evidence="1">
    <location>
        <begin position="23"/>
        <end position="499"/>
    </location>
</feature>
<dbReference type="InterPro" id="IPR011990">
    <property type="entry name" value="TPR-like_helical_dom_sf"/>
</dbReference>
<protein>
    <recommendedName>
        <fullName evidence="4">SusD/RagB family nutrient-binding outer membrane lipoprotein</fullName>
    </recommendedName>
</protein>
<feature type="signal peptide" evidence="1">
    <location>
        <begin position="1"/>
        <end position="22"/>
    </location>
</feature>
<dbReference type="Proteomes" id="UP001185092">
    <property type="component" value="Unassembled WGS sequence"/>
</dbReference>
<organism evidence="2 3">
    <name type="scientific">Aureibacter tunicatorum</name>
    <dbReference type="NCBI Taxonomy" id="866807"/>
    <lineage>
        <taxon>Bacteria</taxon>
        <taxon>Pseudomonadati</taxon>
        <taxon>Bacteroidota</taxon>
        <taxon>Cytophagia</taxon>
        <taxon>Cytophagales</taxon>
        <taxon>Persicobacteraceae</taxon>
        <taxon>Aureibacter</taxon>
    </lineage>
</organism>
<sequence>MKRIYKKWSLVLFSALTLTACNDDFDALNTDPDRPEEVPSAYLLTSAQKGLMDGTLDEWNNGRFGMLWSQYWAQQEYTAESRFKLRDGSINNMWSEYYAGLDGSTVKLGGVMDLVKIMEQENAKPEEGRNENMIAAARILKVWMMQNITDIWGNVPYSEAFQAESGISNPVYDSQELIYADLLKELKESFAQLDPAGKLIDGDVVYSGDPSSWQKFANALRLRVAIRMADVDEATARAEIQDVLQSGVLFSGVSDEASFPYMDSQPNNNPLSQYLGGRSDFSLSETMVNEMLPKMDPRLPIYANPAVDSDQFVGRPYGQTDDEAAQMAKTSVSQPGPGWVGALPGVYISYSEQQFILAEAVLRGFIAGDALTYMKSGVRSSMEFWGVDVSEADVYVDAVSLNQSTWKNDLGYEKWVALYGQGQQGWIEWRRLDFGILILPVGGIHEGALSDDMIPVRVTYPTNEQTLNRINWTNAIQDQSSSNGWTGDRLDGKVWWDIN</sequence>
<dbReference type="InterPro" id="IPR041662">
    <property type="entry name" value="SusD-like_2"/>
</dbReference>
<reference evidence="2" key="1">
    <citation type="submission" date="2023-07" db="EMBL/GenBank/DDBJ databases">
        <title>Genomic Encyclopedia of Type Strains, Phase IV (KMG-IV): sequencing the most valuable type-strain genomes for metagenomic binning, comparative biology and taxonomic classification.</title>
        <authorList>
            <person name="Goeker M."/>
        </authorList>
    </citation>
    <scope>NUCLEOTIDE SEQUENCE</scope>
    <source>
        <strain evidence="2">DSM 26174</strain>
    </source>
</reference>
<evidence type="ECO:0000313" key="3">
    <source>
        <dbReference type="Proteomes" id="UP001185092"/>
    </source>
</evidence>
<dbReference type="RefSeq" id="WP_309940285.1">
    <property type="nucleotide sequence ID" value="NZ_AP025305.1"/>
</dbReference>
<proteinExistence type="predicted"/>
<dbReference type="Gene3D" id="1.25.40.390">
    <property type="match status" value="1"/>
</dbReference>
<evidence type="ECO:0000313" key="2">
    <source>
        <dbReference type="EMBL" id="MDR6240377.1"/>
    </source>
</evidence>
<accession>A0AAE3XNV7</accession>
<dbReference type="EMBL" id="JAVDQD010000004">
    <property type="protein sequence ID" value="MDR6240377.1"/>
    <property type="molecule type" value="Genomic_DNA"/>
</dbReference>
<name>A0AAE3XNV7_9BACT</name>
<keyword evidence="1" id="KW-0732">Signal</keyword>
<evidence type="ECO:0008006" key="4">
    <source>
        <dbReference type="Google" id="ProtNLM"/>
    </source>
</evidence>
<dbReference type="Pfam" id="PF12771">
    <property type="entry name" value="SusD-like_2"/>
    <property type="match status" value="1"/>
</dbReference>